<evidence type="ECO:0000313" key="1">
    <source>
        <dbReference type="EMBL" id="ADI64369.1"/>
    </source>
</evidence>
<name>D7DY41_NOSA0</name>
<dbReference type="KEGG" id="naz:Aazo_2447"/>
<evidence type="ECO:0000313" key="2">
    <source>
        <dbReference type="Proteomes" id="UP000001511"/>
    </source>
</evidence>
<keyword evidence="2" id="KW-1185">Reference proteome</keyword>
<reference evidence="1 2" key="1">
    <citation type="journal article" date="2010" name="PLoS ONE">
        <title>Genome erosion in a nitrogen-fixing vertically transmitted endosymbiotic multicellular cyanobacterium.</title>
        <authorList>
            <person name="Ran L."/>
            <person name="Larsson J."/>
            <person name="Vigil-Stenman T."/>
            <person name="Nylander J.A."/>
            <person name="Ininbergs K."/>
            <person name="Zheng W.W."/>
            <person name="Lapidus A."/>
            <person name="Lowry S."/>
            <person name="Haselkorn R."/>
            <person name="Bergman B."/>
        </authorList>
    </citation>
    <scope>NUCLEOTIDE SEQUENCE [LARGE SCALE GENOMIC DNA]</scope>
    <source>
        <strain evidence="1 2">0708</strain>
    </source>
</reference>
<dbReference type="Proteomes" id="UP000001511">
    <property type="component" value="Chromosome"/>
</dbReference>
<dbReference type="HOGENOM" id="CLU_2220442_0_0_3"/>
<dbReference type="RefSeq" id="WP_013191386.1">
    <property type="nucleotide sequence ID" value="NC_014248.1"/>
</dbReference>
<organism evidence="1 2">
    <name type="scientific">Nostoc azollae (strain 0708)</name>
    <name type="common">Anabaena azollae (strain 0708)</name>
    <dbReference type="NCBI Taxonomy" id="551115"/>
    <lineage>
        <taxon>Bacteria</taxon>
        <taxon>Bacillati</taxon>
        <taxon>Cyanobacteriota</taxon>
        <taxon>Cyanophyceae</taxon>
        <taxon>Nostocales</taxon>
        <taxon>Nostocaceae</taxon>
        <taxon>Trichormus</taxon>
    </lineage>
</organism>
<sequence>MNGTALILSPPGSVGTKVETPQSKMSIFAAYPLSYPSITPELTSLFSPVSKASAAMVIHDSTTNKTRAFALTDGEISISDQQDKKTVALKGGQTVAVKNGVLGKVQ</sequence>
<dbReference type="eggNOG" id="COG3712">
    <property type="taxonomic scope" value="Bacteria"/>
</dbReference>
<gene>
    <name evidence="1" type="ordered locus">Aazo_2447</name>
</gene>
<dbReference type="EMBL" id="CP002059">
    <property type="protein sequence ID" value="ADI64369.1"/>
    <property type="molecule type" value="Genomic_DNA"/>
</dbReference>
<accession>D7DY41</accession>
<proteinExistence type="predicted"/>
<protein>
    <submittedName>
        <fullName evidence="1">Uncharacterized protein</fullName>
    </submittedName>
</protein>
<dbReference type="AlphaFoldDB" id="D7DY41"/>
<dbReference type="STRING" id="551115.Aazo_2447"/>